<dbReference type="InterPro" id="IPR010982">
    <property type="entry name" value="Lambda_DNA-bd_dom_sf"/>
</dbReference>
<evidence type="ECO:0000313" key="3">
    <source>
        <dbReference type="Proteomes" id="UP001501508"/>
    </source>
</evidence>
<protein>
    <submittedName>
        <fullName evidence="2">Helix-turn-helix transcriptional regulator</fullName>
    </submittedName>
</protein>
<evidence type="ECO:0000313" key="2">
    <source>
        <dbReference type="EMBL" id="GAA4434140.1"/>
    </source>
</evidence>
<dbReference type="EMBL" id="BAABEY010000010">
    <property type="protein sequence ID" value="GAA4434140.1"/>
    <property type="molecule type" value="Genomic_DNA"/>
</dbReference>
<gene>
    <name evidence="2" type="ORF">GCM10023091_08660</name>
</gene>
<sequence>MNPSSQPDKVHYGRNIKRFRDMLGIKQERLAFELGADWSQKRISLLEKRAFIEAEVLEQIALVLKIPVEAIRKFDEETALLNLQTNFNEIAPGKPPVMSEGFDPLMKWVKAIEENERLYERLLRSEREKVELLRKVLEK</sequence>
<dbReference type="Gene3D" id="1.10.260.40">
    <property type="entry name" value="lambda repressor-like DNA-binding domains"/>
    <property type="match status" value="1"/>
</dbReference>
<evidence type="ECO:0000259" key="1">
    <source>
        <dbReference type="PROSITE" id="PS50943"/>
    </source>
</evidence>
<dbReference type="Proteomes" id="UP001501508">
    <property type="component" value="Unassembled WGS sequence"/>
</dbReference>
<accession>A0ABP8LSD0</accession>
<dbReference type="SUPFAM" id="SSF47413">
    <property type="entry name" value="lambda repressor-like DNA-binding domains"/>
    <property type="match status" value="1"/>
</dbReference>
<dbReference type="RefSeq" id="WP_345026840.1">
    <property type="nucleotide sequence ID" value="NZ_BAABEY010000010.1"/>
</dbReference>
<reference evidence="3" key="1">
    <citation type="journal article" date="2019" name="Int. J. Syst. Evol. Microbiol.">
        <title>The Global Catalogue of Microorganisms (GCM) 10K type strain sequencing project: providing services to taxonomists for standard genome sequencing and annotation.</title>
        <authorList>
            <consortium name="The Broad Institute Genomics Platform"/>
            <consortium name="The Broad Institute Genome Sequencing Center for Infectious Disease"/>
            <person name="Wu L."/>
            <person name="Ma J."/>
        </authorList>
    </citation>
    <scope>NUCLEOTIDE SEQUENCE [LARGE SCALE GENOMIC DNA]</scope>
    <source>
        <strain evidence="3">JCM 31920</strain>
    </source>
</reference>
<dbReference type="PROSITE" id="PS50943">
    <property type="entry name" value="HTH_CROC1"/>
    <property type="match status" value="1"/>
</dbReference>
<dbReference type="InterPro" id="IPR001387">
    <property type="entry name" value="Cro/C1-type_HTH"/>
</dbReference>
<proteinExistence type="predicted"/>
<keyword evidence="3" id="KW-1185">Reference proteome</keyword>
<comment type="caution">
    <text evidence="2">The sequence shown here is derived from an EMBL/GenBank/DDBJ whole genome shotgun (WGS) entry which is preliminary data.</text>
</comment>
<feature type="domain" description="HTH cro/C1-type" evidence="1">
    <location>
        <begin position="16"/>
        <end position="71"/>
    </location>
</feature>
<name>A0ABP8LSD0_9BACT</name>
<organism evidence="2 3">
    <name type="scientific">Ravibacter arvi</name>
    <dbReference type="NCBI Taxonomy" id="2051041"/>
    <lineage>
        <taxon>Bacteria</taxon>
        <taxon>Pseudomonadati</taxon>
        <taxon>Bacteroidota</taxon>
        <taxon>Cytophagia</taxon>
        <taxon>Cytophagales</taxon>
        <taxon>Spirosomataceae</taxon>
        <taxon>Ravibacter</taxon>
    </lineage>
</organism>